<accession>A0A3Q7FYK9</accession>
<evidence type="ECO:0000313" key="1">
    <source>
        <dbReference type="EnsemblPlants" id="Solyc04g009135.1.1"/>
    </source>
</evidence>
<evidence type="ECO:0000313" key="2">
    <source>
        <dbReference type="Proteomes" id="UP000004994"/>
    </source>
</evidence>
<proteinExistence type="predicted"/>
<reference evidence="1" key="2">
    <citation type="submission" date="2019-01" db="UniProtKB">
        <authorList>
            <consortium name="EnsemblPlants"/>
        </authorList>
    </citation>
    <scope>IDENTIFICATION</scope>
    <source>
        <strain evidence="1">cv. Heinz 1706</strain>
    </source>
</reference>
<dbReference type="AlphaFoldDB" id="A0A3Q7FYK9"/>
<reference evidence="1" key="1">
    <citation type="journal article" date="2012" name="Nature">
        <title>The tomato genome sequence provides insights into fleshy fruit evolution.</title>
        <authorList>
            <consortium name="Tomato Genome Consortium"/>
        </authorList>
    </citation>
    <scope>NUCLEOTIDE SEQUENCE [LARGE SCALE GENOMIC DNA]</scope>
    <source>
        <strain evidence="1">cv. Heinz 1706</strain>
    </source>
</reference>
<keyword evidence="2" id="KW-1185">Reference proteome</keyword>
<sequence>MADVFVSFALQKLGDFLIHKVSLLRSRDQRVQQWVFEINSIANDVVAILKTYNFEGGKSDDIGFASCLKKLILQMSPRCQGDSITQAKNHGYLSQMRDLWGTVFHGNNIEENQLQCG</sequence>
<dbReference type="Gramene" id="Solyc04g009135.1.1">
    <property type="protein sequence ID" value="Solyc04g009135.1.1"/>
    <property type="gene ID" value="Solyc04g009135.1"/>
</dbReference>
<evidence type="ECO:0008006" key="3">
    <source>
        <dbReference type="Google" id="ProtNLM"/>
    </source>
</evidence>
<organism evidence="1">
    <name type="scientific">Solanum lycopersicum</name>
    <name type="common">Tomato</name>
    <name type="synonym">Lycopersicon esculentum</name>
    <dbReference type="NCBI Taxonomy" id="4081"/>
    <lineage>
        <taxon>Eukaryota</taxon>
        <taxon>Viridiplantae</taxon>
        <taxon>Streptophyta</taxon>
        <taxon>Embryophyta</taxon>
        <taxon>Tracheophyta</taxon>
        <taxon>Spermatophyta</taxon>
        <taxon>Magnoliopsida</taxon>
        <taxon>eudicotyledons</taxon>
        <taxon>Gunneridae</taxon>
        <taxon>Pentapetalae</taxon>
        <taxon>asterids</taxon>
        <taxon>lamiids</taxon>
        <taxon>Solanales</taxon>
        <taxon>Solanaceae</taxon>
        <taxon>Solanoideae</taxon>
        <taxon>Solaneae</taxon>
        <taxon>Solanum</taxon>
        <taxon>Solanum subgen. Lycopersicon</taxon>
    </lineage>
</organism>
<name>A0A3Q7FYK9_SOLLC</name>
<protein>
    <recommendedName>
        <fullName evidence="3">Rx N-terminal domain-containing protein</fullName>
    </recommendedName>
</protein>
<dbReference type="InParanoid" id="A0A3Q7FYK9"/>
<dbReference type="EnsemblPlants" id="Solyc04g009135.1.1">
    <property type="protein sequence ID" value="Solyc04g009135.1.1"/>
    <property type="gene ID" value="Solyc04g009135.1"/>
</dbReference>
<dbReference type="Proteomes" id="UP000004994">
    <property type="component" value="Chromosome 4"/>
</dbReference>